<evidence type="ECO:0000313" key="11">
    <source>
        <dbReference type="Proteomes" id="UP000264141"/>
    </source>
</evidence>
<reference evidence="10 11" key="1">
    <citation type="journal article" date="2018" name="Nat. Biotechnol.">
        <title>A standardized bacterial taxonomy based on genome phylogeny substantially revises the tree of life.</title>
        <authorList>
            <person name="Parks D.H."/>
            <person name="Chuvochina M."/>
            <person name="Waite D.W."/>
            <person name="Rinke C."/>
            <person name="Skarshewski A."/>
            <person name="Chaumeil P.A."/>
            <person name="Hugenholtz P."/>
        </authorList>
    </citation>
    <scope>NUCLEOTIDE SEQUENCE [LARGE SCALE GENOMIC DNA]</scope>
    <source>
        <strain evidence="10">UBA8781</strain>
    </source>
</reference>
<feature type="transmembrane region" description="Helical" evidence="8">
    <location>
        <begin position="88"/>
        <end position="107"/>
    </location>
</feature>
<sequence length="193" mass="21667">MSAEVPALKSAHSYAYKLRTQRIGLWLFILSDAFMFGGLLVTRFYLLGNRRPDLDQFVGLIVTSVLLISSFFMNRAEVHISQGNRRGFITSTLITMLLGIGFLAGVIGVEWRMAHFGPGDGPQGAVFYMMTGMHAFHVLTGVIFLAIILRNGLKGHYSAERHWAVEAAANYWHFVDVVWIFFYPALYLIGMAI</sequence>
<comment type="caution">
    <text evidence="10">The sequence shown here is derived from an EMBL/GenBank/DDBJ whole genome shotgun (WGS) entry which is preliminary data.</text>
</comment>
<feature type="domain" description="Heme-copper oxidase subunit III family profile" evidence="9">
    <location>
        <begin position="1"/>
        <end position="191"/>
    </location>
</feature>
<protein>
    <submittedName>
        <fullName evidence="10">Heme-copper oxidase subunit III</fullName>
    </submittedName>
</protein>
<name>A0A3D1JIQ8_9CHLR</name>
<dbReference type="AlphaFoldDB" id="A0A3D1JIQ8"/>
<evidence type="ECO:0000256" key="6">
    <source>
        <dbReference type="ARBA" id="ARBA00023136"/>
    </source>
</evidence>
<dbReference type="GO" id="GO:0005886">
    <property type="term" value="C:plasma membrane"/>
    <property type="evidence" value="ECO:0007669"/>
    <property type="project" value="UniProtKB-SubCell"/>
</dbReference>
<dbReference type="InterPro" id="IPR035973">
    <property type="entry name" value="Cyt_c_oxidase_su3-like_sf"/>
</dbReference>
<keyword evidence="6 8" id="KW-0472">Membrane</keyword>
<dbReference type="PANTHER" id="PTHR11403">
    <property type="entry name" value="CYTOCHROME C OXIDASE SUBUNIT III"/>
    <property type="match status" value="1"/>
</dbReference>
<dbReference type="EMBL" id="DPBP01000042">
    <property type="protein sequence ID" value="HCE18459.1"/>
    <property type="molecule type" value="Genomic_DNA"/>
</dbReference>
<dbReference type="Gene3D" id="1.20.120.80">
    <property type="entry name" value="Cytochrome c oxidase, subunit III, four-helix bundle"/>
    <property type="match status" value="1"/>
</dbReference>
<feature type="transmembrane region" description="Helical" evidence="8">
    <location>
        <begin position="23"/>
        <end position="45"/>
    </location>
</feature>
<feature type="transmembrane region" description="Helical" evidence="8">
    <location>
        <begin position="127"/>
        <end position="149"/>
    </location>
</feature>
<dbReference type="SUPFAM" id="SSF81452">
    <property type="entry name" value="Cytochrome c oxidase subunit III-like"/>
    <property type="match status" value="1"/>
</dbReference>
<comment type="similarity">
    <text evidence="2 7">Belongs to the cytochrome c oxidase subunit 3 family.</text>
</comment>
<gene>
    <name evidence="10" type="ORF">DEQ80_11415</name>
</gene>
<comment type="subcellular location">
    <subcellularLocation>
        <location evidence="1 7">Cell membrane</location>
        <topology evidence="1 7">Multi-pass membrane protein</topology>
    </subcellularLocation>
</comment>
<evidence type="ECO:0000256" key="7">
    <source>
        <dbReference type="RuleBase" id="RU003376"/>
    </source>
</evidence>
<dbReference type="InterPro" id="IPR013833">
    <property type="entry name" value="Cyt_c_oxidase_su3_a-hlx"/>
</dbReference>
<dbReference type="PANTHER" id="PTHR11403:SF2">
    <property type="entry name" value="CYTOCHROME BO(3) UBIQUINOL OXIDASE SUBUNIT 3"/>
    <property type="match status" value="1"/>
</dbReference>
<keyword evidence="4 7" id="KW-0812">Transmembrane</keyword>
<dbReference type="GO" id="GO:0004129">
    <property type="term" value="F:cytochrome-c oxidase activity"/>
    <property type="evidence" value="ECO:0007669"/>
    <property type="project" value="InterPro"/>
</dbReference>
<evidence type="ECO:0000256" key="5">
    <source>
        <dbReference type="ARBA" id="ARBA00022989"/>
    </source>
</evidence>
<evidence type="ECO:0000256" key="4">
    <source>
        <dbReference type="ARBA" id="ARBA00022692"/>
    </source>
</evidence>
<evidence type="ECO:0000256" key="1">
    <source>
        <dbReference type="ARBA" id="ARBA00004651"/>
    </source>
</evidence>
<dbReference type="InterPro" id="IPR024791">
    <property type="entry name" value="Cyt_c/ubiquinol_Oxase_su3"/>
</dbReference>
<feature type="transmembrane region" description="Helical" evidence="8">
    <location>
        <begin position="57"/>
        <end position="76"/>
    </location>
</feature>
<dbReference type="GO" id="GO:0019646">
    <property type="term" value="P:aerobic electron transport chain"/>
    <property type="evidence" value="ECO:0007669"/>
    <property type="project" value="InterPro"/>
</dbReference>
<evidence type="ECO:0000313" key="10">
    <source>
        <dbReference type="EMBL" id="HCE18459.1"/>
    </source>
</evidence>
<evidence type="ECO:0000259" key="9">
    <source>
        <dbReference type="PROSITE" id="PS50253"/>
    </source>
</evidence>
<dbReference type="CDD" id="cd00386">
    <property type="entry name" value="Heme_Cu_Oxidase_III_like"/>
    <property type="match status" value="1"/>
</dbReference>
<proteinExistence type="inferred from homology"/>
<feature type="transmembrane region" description="Helical" evidence="8">
    <location>
        <begin position="170"/>
        <end position="190"/>
    </location>
</feature>
<dbReference type="Proteomes" id="UP000264141">
    <property type="component" value="Unassembled WGS sequence"/>
</dbReference>
<dbReference type="Pfam" id="PF00510">
    <property type="entry name" value="COX3"/>
    <property type="match status" value="1"/>
</dbReference>
<evidence type="ECO:0000256" key="3">
    <source>
        <dbReference type="ARBA" id="ARBA00022475"/>
    </source>
</evidence>
<evidence type="ECO:0000256" key="8">
    <source>
        <dbReference type="SAM" id="Phobius"/>
    </source>
</evidence>
<organism evidence="10 11">
    <name type="scientific">Anaerolinea thermolimosa</name>
    <dbReference type="NCBI Taxonomy" id="229919"/>
    <lineage>
        <taxon>Bacteria</taxon>
        <taxon>Bacillati</taxon>
        <taxon>Chloroflexota</taxon>
        <taxon>Anaerolineae</taxon>
        <taxon>Anaerolineales</taxon>
        <taxon>Anaerolineaceae</taxon>
        <taxon>Anaerolinea</taxon>
    </lineage>
</organism>
<evidence type="ECO:0000256" key="2">
    <source>
        <dbReference type="ARBA" id="ARBA00010581"/>
    </source>
</evidence>
<accession>A0A3D1JIQ8</accession>
<keyword evidence="3" id="KW-1003">Cell membrane</keyword>
<dbReference type="STRING" id="229919.GCA_001050195_00295"/>
<dbReference type="InterPro" id="IPR000298">
    <property type="entry name" value="Cyt_c_oxidase-like_su3"/>
</dbReference>
<dbReference type="PROSITE" id="PS50253">
    <property type="entry name" value="COX3"/>
    <property type="match status" value="1"/>
</dbReference>
<keyword evidence="5 8" id="KW-1133">Transmembrane helix</keyword>